<comment type="caution">
    <text evidence="1">The sequence shown here is derived from an EMBL/GenBank/DDBJ whole genome shotgun (WGS) entry which is preliminary data.</text>
</comment>
<proteinExistence type="predicted"/>
<name>A0AAN9SCA8_PSOTE</name>
<protein>
    <submittedName>
        <fullName evidence="1">Uncharacterized protein</fullName>
    </submittedName>
</protein>
<keyword evidence="2" id="KW-1185">Reference proteome</keyword>
<sequence>MRPRGPSFCPLRNPREVCLFLQQSGSLLENTISVSSIQPFTLCHVVHNLEDKVALEMAGFVRLFVNGFEVVGWVFPELLTFSNRTHLPATLSLQRDSDVALCSSDMAPLISGFKAPI</sequence>
<dbReference type="EMBL" id="JAYMYS010000005">
    <property type="protein sequence ID" value="KAK7391443.1"/>
    <property type="molecule type" value="Genomic_DNA"/>
</dbReference>
<accession>A0AAN9SCA8</accession>
<reference evidence="1 2" key="1">
    <citation type="submission" date="2024-01" db="EMBL/GenBank/DDBJ databases">
        <title>The genomes of 5 underutilized Papilionoideae crops provide insights into root nodulation and disease resistanc.</title>
        <authorList>
            <person name="Jiang F."/>
        </authorList>
    </citation>
    <scope>NUCLEOTIDE SEQUENCE [LARGE SCALE GENOMIC DNA]</scope>
    <source>
        <strain evidence="1">DUOXIRENSHENG_FW03</strain>
        <tissue evidence="1">Leaves</tissue>
    </source>
</reference>
<gene>
    <name evidence="1" type="ORF">VNO78_19859</name>
</gene>
<evidence type="ECO:0000313" key="2">
    <source>
        <dbReference type="Proteomes" id="UP001386955"/>
    </source>
</evidence>
<dbReference type="AlphaFoldDB" id="A0AAN9SCA8"/>
<dbReference type="Proteomes" id="UP001386955">
    <property type="component" value="Unassembled WGS sequence"/>
</dbReference>
<evidence type="ECO:0000313" key="1">
    <source>
        <dbReference type="EMBL" id="KAK7391443.1"/>
    </source>
</evidence>
<organism evidence="1 2">
    <name type="scientific">Psophocarpus tetragonolobus</name>
    <name type="common">Winged bean</name>
    <name type="synonym">Dolichos tetragonolobus</name>
    <dbReference type="NCBI Taxonomy" id="3891"/>
    <lineage>
        <taxon>Eukaryota</taxon>
        <taxon>Viridiplantae</taxon>
        <taxon>Streptophyta</taxon>
        <taxon>Embryophyta</taxon>
        <taxon>Tracheophyta</taxon>
        <taxon>Spermatophyta</taxon>
        <taxon>Magnoliopsida</taxon>
        <taxon>eudicotyledons</taxon>
        <taxon>Gunneridae</taxon>
        <taxon>Pentapetalae</taxon>
        <taxon>rosids</taxon>
        <taxon>fabids</taxon>
        <taxon>Fabales</taxon>
        <taxon>Fabaceae</taxon>
        <taxon>Papilionoideae</taxon>
        <taxon>50 kb inversion clade</taxon>
        <taxon>NPAAA clade</taxon>
        <taxon>indigoferoid/millettioid clade</taxon>
        <taxon>Phaseoleae</taxon>
        <taxon>Psophocarpus</taxon>
    </lineage>
</organism>